<keyword evidence="4" id="KW-1185">Reference proteome</keyword>
<gene>
    <name evidence="3" type="ORF">HMPREF9333_00155</name>
</gene>
<dbReference type="InterPro" id="IPR051599">
    <property type="entry name" value="Cell_Envelope_Assoc"/>
</dbReference>
<proteinExistence type="predicted"/>
<keyword evidence="1" id="KW-1133">Transmembrane helix</keyword>
<dbReference type="EMBL" id="ACZL01000003">
    <property type="protein sequence ID" value="EHI56708.1"/>
    <property type="molecule type" value="Genomic_DNA"/>
</dbReference>
<organism evidence="3 4">
    <name type="scientific">Johnsonella ignava ATCC 51276</name>
    <dbReference type="NCBI Taxonomy" id="679200"/>
    <lineage>
        <taxon>Bacteria</taxon>
        <taxon>Bacillati</taxon>
        <taxon>Bacillota</taxon>
        <taxon>Clostridia</taxon>
        <taxon>Lachnospirales</taxon>
        <taxon>Lachnospiraceae</taxon>
        <taxon>Johnsonella</taxon>
    </lineage>
</organism>
<feature type="domain" description="DUF218" evidence="2">
    <location>
        <begin position="96"/>
        <end position="242"/>
    </location>
</feature>
<dbReference type="RefSeq" id="WP_005539106.1">
    <property type="nucleotide sequence ID" value="NZ_JH378829.1"/>
</dbReference>
<evidence type="ECO:0000256" key="1">
    <source>
        <dbReference type="SAM" id="Phobius"/>
    </source>
</evidence>
<protein>
    <recommendedName>
        <fullName evidence="2">DUF218 domain-containing protein</fullName>
    </recommendedName>
</protein>
<dbReference type="InterPro" id="IPR014729">
    <property type="entry name" value="Rossmann-like_a/b/a_fold"/>
</dbReference>
<dbReference type="Proteomes" id="UP000003011">
    <property type="component" value="Unassembled WGS sequence"/>
</dbReference>
<dbReference type="PANTHER" id="PTHR30336">
    <property type="entry name" value="INNER MEMBRANE PROTEIN, PROBABLE PERMEASE"/>
    <property type="match status" value="1"/>
</dbReference>
<dbReference type="OrthoDB" id="9782395at2"/>
<comment type="caution">
    <text evidence="3">The sequence shown here is derived from an EMBL/GenBank/DDBJ whole genome shotgun (WGS) entry which is preliminary data.</text>
</comment>
<feature type="transmembrane region" description="Helical" evidence="1">
    <location>
        <begin position="31"/>
        <end position="47"/>
    </location>
</feature>
<dbReference type="HOGENOM" id="CLU_051474_2_2_9"/>
<dbReference type="GO" id="GO:0000270">
    <property type="term" value="P:peptidoglycan metabolic process"/>
    <property type="evidence" value="ECO:0007669"/>
    <property type="project" value="TreeGrafter"/>
</dbReference>
<dbReference type="STRING" id="679200.HMPREF9333_00155"/>
<keyword evidence="1" id="KW-0472">Membrane</keyword>
<keyword evidence="1" id="KW-0812">Transmembrane</keyword>
<dbReference type="AlphaFoldDB" id="G5GF17"/>
<accession>G5GF17</accession>
<dbReference type="GO" id="GO:0043164">
    <property type="term" value="P:Gram-negative-bacterium-type cell wall biogenesis"/>
    <property type="evidence" value="ECO:0007669"/>
    <property type="project" value="TreeGrafter"/>
</dbReference>
<name>G5GF17_9FIRM</name>
<dbReference type="Pfam" id="PF02698">
    <property type="entry name" value="DUF218"/>
    <property type="match status" value="1"/>
</dbReference>
<dbReference type="GO" id="GO:0005886">
    <property type="term" value="C:plasma membrane"/>
    <property type="evidence" value="ECO:0007669"/>
    <property type="project" value="TreeGrafter"/>
</dbReference>
<evidence type="ECO:0000313" key="4">
    <source>
        <dbReference type="Proteomes" id="UP000003011"/>
    </source>
</evidence>
<sequence>MFSFFAAGAVFCLLYWILINIYTGFNVSGGFIWIIFTIFFAMLAFMMREYKLHPKKIPLVIIVVLNTLTFTGIFIFMILELLIASAAFIKPEPGLDYIIVLGARVKPDQSLSKSLKYRVDRAVAYLDEYPSTYVVLSGGKGLDEPVSEAQAMAVYMVNKDISPQNLYLEIESKNTRENIIYSEALIKRVIKKNKQENFAYLDNTREEVLFAEDKPKRIGVVTNSYHMLRALALANTGDMGKVYAISAGADPVLYLHFSLRECAALLKDKFMGHF</sequence>
<reference evidence="3 4" key="1">
    <citation type="submission" date="2011-08" db="EMBL/GenBank/DDBJ databases">
        <title>The Genome Sequence of Johnsonella ignava ATCC 51276.</title>
        <authorList>
            <consortium name="The Broad Institute Genome Sequencing Platform"/>
            <person name="Earl A."/>
            <person name="Ward D."/>
            <person name="Feldgarden M."/>
            <person name="Gevers D."/>
            <person name="Izard J."/>
            <person name="Blanton J.M."/>
            <person name="Baranova O.V."/>
            <person name="Dewhirst F.E."/>
            <person name="Young S.K."/>
            <person name="Zeng Q."/>
            <person name="Gargeya S."/>
            <person name="Fitzgerald M."/>
            <person name="Haas B."/>
            <person name="Abouelleil A."/>
            <person name="Alvarado L."/>
            <person name="Arachchi H.M."/>
            <person name="Berlin A."/>
            <person name="Brown A."/>
            <person name="Chapman S.B."/>
            <person name="Chen Z."/>
            <person name="Dunbar C."/>
            <person name="Freedman E."/>
            <person name="Gearin G."/>
            <person name="Gellesch M."/>
            <person name="Goldberg J."/>
            <person name="Griggs A."/>
            <person name="Gujja S."/>
            <person name="Heiman D."/>
            <person name="Howarth C."/>
            <person name="Larson L."/>
            <person name="Lui A."/>
            <person name="MacDonald P.J.P."/>
            <person name="Montmayeur A."/>
            <person name="Murphy C."/>
            <person name="Neiman D."/>
            <person name="Pearson M."/>
            <person name="Priest M."/>
            <person name="Roberts A."/>
            <person name="Saif S."/>
            <person name="Shea T."/>
            <person name="Shenoy N."/>
            <person name="Sisk P."/>
            <person name="Stolte C."/>
            <person name="Sykes S."/>
            <person name="Wortman J."/>
            <person name="Nusbaum C."/>
            <person name="Birren B."/>
        </authorList>
    </citation>
    <scope>NUCLEOTIDE SEQUENCE [LARGE SCALE GENOMIC DNA]</scope>
    <source>
        <strain evidence="3 4">ATCC 51276</strain>
    </source>
</reference>
<dbReference type="Gene3D" id="3.40.50.620">
    <property type="entry name" value="HUPs"/>
    <property type="match status" value="1"/>
</dbReference>
<evidence type="ECO:0000313" key="3">
    <source>
        <dbReference type="EMBL" id="EHI56708.1"/>
    </source>
</evidence>
<dbReference type="eggNOG" id="COG1434">
    <property type="taxonomic scope" value="Bacteria"/>
</dbReference>
<evidence type="ECO:0000259" key="2">
    <source>
        <dbReference type="Pfam" id="PF02698"/>
    </source>
</evidence>
<dbReference type="CDD" id="cd06259">
    <property type="entry name" value="YdcF-like"/>
    <property type="match status" value="1"/>
</dbReference>
<feature type="transmembrane region" description="Helical" evidence="1">
    <location>
        <begin position="59"/>
        <end position="89"/>
    </location>
</feature>
<dbReference type="InterPro" id="IPR003848">
    <property type="entry name" value="DUF218"/>
</dbReference>
<dbReference type="PANTHER" id="PTHR30336:SF4">
    <property type="entry name" value="ENVELOPE BIOGENESIS FACTOR ELYC"/>
    <property type="match status" value="1"/>
</dbReference>
<feature type="transmembrane region" description="Helical" evidence="1">
    <location>
        <begin position="5"/>
        <end position="25"/>
    </location>
</feature>